<protein>
    <submittedName>
        <fullName evidence="1">Uncharacterized protein</fullName>
    </submittedName>
</protein>
<reference evidence="1 2" key="1">
    <citation type="submission" date="2018-03" db="EMBL/GenBank/DDBJ databases">
        <title>Genomic Encyclopedia of Archaeal and Bacterial Type Strains, Phase II (KMG-II): from individual species to whole genera.</title>
        <authorList>
            <person name="Goeker M."/>
        </authorList>
    </citation>
    <scope>NUCLEOTIDE SEQUENCE [LARGE SCALE GENOMIC DNA]</scope>
    <source>
        <strain evidence="1 2">DSM 43146</strain>
    </source>
</reference>
<name>A0A2T0K1T6_9ACTN</name>
<evidence type="ECO:0000313" key="1">
    <source>
        <dbReference type="EMBL" id="PRX16776.1"/>
    </source>
</evidence>
<proteinExistence type="predicted"/>
<dbReference type="Proteomes" id="UP000239415">
    <property type="component" value="Unassembled WGS sequence"/>
</dbReference>
<evidence type="ECO:0000313" key="2">
    <source>
        <dbReference type="Proteomes" id="UP000239415"/>
    </source>
</evidence>
<gene>
    <name evidence="1" type="ORF">CLV67_118107</name>
</gene>
<keyword evidence="2" id="KW-1185">Reference proteome</keyword>
<comment type="caution">
    <text evidence="1">The sequence shown here is derived from an EMBL/GenBank/DDBJ whole genome shotgun (WGS) entry which is preliminary data.</text>
</comment>
<dbReference type="AlphaFoldDB" id="A0A2T0K1T6"/>
<dbReference type="EMBL" id="PVMZ01000018">
    <property type="protein sequence ID" value="PRX16776.1"/>
    <property type="molecule type" value="Genomic_DNA"/>
</dbReference>
<accession>A0A2T0K1T6</accession>
<organism evidence="1 2">
    <name type="scientific">Actinoplanes italicus</name>
    <dbReference type="NCBI Taxonomy" id="113567"/>
    <lineage>
        <taxon>Bacteria</taxon>
        <taxon>Bacillati</taxon>
        <taxon>Actinomycetota</taxon>
        <taxon>Actinomycetes</taxon>
        <taxon>Micromonosporales</taxon>
        <taxon>Micromonosporaceae</taxon>
        <taxon>Actinoplanes</taxon>
    </lineage>
</organism>
<sequence length="78" mass="8158">MARRSMGLASGKARILNFGMAVGIGTVPTLLRISVAVRAWTGFDSLSGMDTLRVPQAPVPEAAYERPAVDIGACAAIR</sequence>